<dbReference type="GO" id="GO:0005634">
    <property type="term" value="C:nucleus"/>
    <property type="evidence" value="ECO:0007669"/>
    <property type="project" value="UniProtKB-SubCell"/>
</dbReference>
<evidence type="ECO:0000256" key="4">
    <source>
        <dbReference type="ARBA" id="ARBA00023155"/>
    </source>
</evidence>
<dbReference type="KEGG" id="muo:115476448"/>
<dbReference type="RefSeq" id="XP_030068686.1">
    <property type="nucleotide sequence ID" value="XM_030212826.1"/>
</dbReference>
<evidence type="ECO:0000256" key="3">
    <source>
        <dbReference type="ARBA" id="ARBA00023125"/>
    </source>
</evidence>
<feature type="DNA-binding region" description="Homeobox" evidence="7">
    <location>
        <begin position="83"/>
        <end position="144"/>
    </location>
</feature>
<feature type="region of interest" description="Disordered" evidence="9">
    <location>
        <begin position="143"/>
        <end position="178"/>
    </location>
</feature>
<feature type="region of interest" description="Disordered" evidence="9">
    <location>
        <begin position="223"/>
        <end position="253"/>
    </location>
</feature>
<dbReference type="OrthoDB" id="6159439at2759"/>
<dbReference type="PANTHER" id="PTHR46799">
    <property type="entry name" value="HOMEOBOX PROTEIN UNC-4 HOMOLOG"/>
    <property type="match status" value="1"/>
</dbReference>
<organism evidence="11 12">
    <name type="scientific">Microcaecilia unicolor</name>
    <dbReference type="NCBI Taxonomy" id="1415580"/>
    <lineage>
        <taxon>Eukaryota</taxon>
        <taxon>Metazoa</taxon>
        <taxon>Chordata</taxon>
        <taxon>Craniata</taxon>
        <taxon>Vertebrata</taxon>
        <taxon>Euteleostomi</taxon>
        <taxon>Amphibia</taxon>
        <taxon>Gymnophiona</taxon>
        <taxon>Siphonopidae</taxon>
        <taxon>Microcaecilia</taxon>
    </lineage>
</organism>
<dbReference type="InterPro" id="IPR003654">
    <property type="entry name" value="OAR_dom"/>
</dbReference>
<proteinExistence type="inferred from homology"/>
<feature type="compositionally biased region" description="Polar residues" evidence="9">
    <location>
        <begin position="224"/>
        <end position="234"/>
    </location>
</feature>
<protein>
    <submittedName>
        <fullName evidence="12">Homeobox protein unc-4 homolog isoform X1</fullName>
    </submittedName>
</protein>
<reference evidence="12" key="1">
    <citation type="submission" date="2025-08" db="UniProtKB">
        <authorList>
            <consortium name="RefSeq"/>
        </authorList>
    </citation>
    <scope>IDENTIFICATION</scope>
</reference>
<dbReference type="PROSITE" id="PS50071">
    <property type="entry name" value="HOMEOBOX_2"/>
    <property type="match status" value="1"/>
</dbReference>
<dbReference type="AlphaFoldDB" id="A0A6P7YVN3"/>
<comment type="similarity">
    <text evidence="6">Belongs to the paired homeobox family. Unc-4 subfamily.</text>
</comment>
<evidence type="ECO:0000256" key="8">
    <source>
        <dbReference type="RuleBase" id="RU000682"/>
    </source>
</evidence>
<evidence type="ECO:0000256" key="6">
    <source>
        <dbReference type="ARBA" id="ARBA00038351"/>
    </source>
</evidence>
<keyword evidence="11" id="KW-1185">Reference proteome</keyword>
<dbReference type="InterPro" id="IPR001356">
    <property type="entry name" value="HD"/>
</dbReference>
<keyword evidence="3 7" id="KW-0238">DNA-binding</keyword>
<dbReference type="GeneID" id="115476448"/>
<sequence length="253" mass="27756">MFNPGHLLPCGPAAVHFSRVPFPGPLGSYPGCGLFLPPPFFSYQLLQSCSPPEPCKQALQLASQAAGLGTLGDFSDEGRPPKQRRARANYSGWQLEELEKAFETNHYPDVFMREALALRLDLIEARVQVQVWFQNRRAKMRRQLKLQGHHSGRAVTRNSPPSGRPEPTVGSSNATEAPRLGGLNAALLPLSRAPQEKDDSNPEEMRSGSIAILRAKARKHEAEIQSSAVQNQTELALGPAVETGGQKKWFQST</sequence>
<dbReference type="SUPFAM" id="SSF46689">
    <property type="entry name" value="Homeodomain-like"/>
    <property type="match status" value="1"/>
</dbReference>
<evidence type="ECO:0000256" key="9">
    <source>
        <dbReference type="SAM" id="MobiDB-lite"/>
    </source>
</evidence>
<feature type="compositionally biased region" description="Basic and acidic residues" evidence="9">
    <location>
        <begin position="194"/>
        <end position="206"/>
    </location>
</feature>
<feature type="domain" description="Homeobox" evidence="10">
    <location>
        <begin position="81"/>
        <end position="143"/>
    </location>
</feature>
<keyword evidence="5 7" id="KW-0539">Nucleus</keyword>
<dbReference type="PANTHER" id="PTHR46799:SF2">
    <property type="entry name" value="HOMEOBOX DOMAIN-CONTAINING PROTEIN"/>
    <property type="match status" value="1"/>
</dbReference>
<dbReference type="SMART" id="SM00389">
    <property type="entry name" value="HOX"/>
    <property type="match status" value="1"/>
</dbReference>
<comment type="subcellular location">
    <subcellularLocation>
        <location evidence="1 7 8">Nucleus</location>
    </subcellularLocation>
</comment>
<evidence type="ECO:0000256" key="1">
    <source>
        <dbReference type="ARBA" id="ARBA00004123"/>
    </source>
</evidence>
<dbReference type="Proteomes" id="UP000515156">
    <property type="component" value="Chromosome 8"/>
</dbReference>
<dbReference type="InterPro" id="IPR009057">
    <property type="entry name" value="Homeodomain-like_sf"/>
</dbReference>
<gene>
    <name evidence="12" type="primary">LOC115476448</name>
</gene>
<evidence type="ECO:0000313" key="12">
    <source>
        <dbReference type="RefSeq" id="XP_030068686.1"/>
    </source>
</evidence>
<dbReference type="Pfam" id="PF00046">
    <property type="entry name" value="Homeodomain"/>
    <property type="match status" value="1"/>
</dbReference>
<evidence type="ECO:0000313" key="11">
    <source>
        <dbReference type="Proteomes" id="UP000515156"/>
    </source>
</evidence>
<keyword evidence="4 7" id="KW-0371">Homeobox</keyword>
<dbReference type="Pfam" id="PF03826">
    <property type="entry name" value="OAR"/>
    <property type="match status" value="1"/>
</dbReference>
<feature type="region of interest" description="Disordered" evidence="9">
    <location>
        <begin position="191"/>
        <end position="211"/>
    </location>
</feature>
<dbReference type="Gene3D" id="1.10.10.60">
    <property type="entry name" value="Homeodomain-like"/>
    <property type="match status" value="1"/>
</dbReference>
<dbReference type="InParanoid" id="A0A6P7YVN3"/>
<evidence type="ECO:0000256" key="7">
    <source>
        <dbReference type="PROSITE-ProRule" id="PRU00108"/>
    </source>
</evidence>
<dbReference type="GO" id="GO:0010468">
    <property type="term" value="P:regulation of gene expression"/>
    <property type="evidence" value="ECO:0007669"/>
    <property type="project" value="TreeGrafter"/>
</dbReference>
<dbReference type="CDD" id="cd00086">
    <property type="entry name" value="homeodomain"/>
    <property type="match status" value="1"/>
</dbReference>
<evidence type="ECO:0000259" key="10">
    <source>
        <dbReference type="PROSITE" id="PS50071"/>
    </source>
</evidence>
<evidence type="ECO:0000256" key="5">
    <source>
        <dbReference type="ARBA" id="ARBA00023242"/>
    </source>
</evidence>
<dbReference type="FunFam" id="1.10.10.60:FF:000057">
    <property type="entry name" value="Short stature homeobox 2"/>
    <property type="match status" value="1"/>
</dbReference>
<keyword evidence="2" id="KW-0217">Developmental protein</keyword>
<name>A0A6P7YVN3_9AMPH</name>
<evidence type="ECO:0000256" key="2">
    <source>
        <dbReference type="ARBA" id="ARBA00022473"/>
    </source>
</evidence>
<dbReference type="GO" id="GO:1990837">
    <property type="term" value="F:sequence-specific double-stranded DNA binding"/>
    <property type="evidence" value="ECO:0007669"/>
    <property type="project" value="TreeGrafter"/>
</dbReference>
<feature type="compositionally biased region" description="Basic residues" evidence="9">
    <location>
        <begin position="143"/>
        <end position="152"/>
    </location>
</feature>
<accession>A0A6P7YVN3</accession>